<sequence length="204" mass="20807">MNSYVNMGVGAFLGTVFVLMSVSIASEGIFHSGAPEKEGFMIAADEGGEEAGGGGAEAAAAVPIATLLASADASAGEAVFKKCASCHTSEKGGPNKVGPGLWDVVNRPIASHEGFGYSAAMVTFSEGQKVVWDFDHLNHFLAAPKKYIPGTAMGFAGLKKDDERANLIAYLRTLSDNPAPLPEASSEGAAATDTGAAAEEPVAQ</sequence>
<dbReference type="SUPFAM" id="SSF46626">
    <property type="entry name" value="Cytochrome c"/>
    <property type="match status" value="1"/>
</dbReference>
<dbReference type="InterPro" id="IPR002327">
    <property type="entry name" value="Cyt_c_1A/1B"/>
</dbReference>
<proteinExistence type="predicted"/>
<dbReference type="PRINTS" id="PR00604">
    <property type="entry name" value="CYTCHRMECIAB"/>
</dbReference>
<dbReference type="InterPro" id="IPR036909">
    <property type="entry name" value="Cyt_c-like_dom_sf"/>
</dbReference>
<gene>
    <name evidence="9" type="ORF">ACFOHH_16875</name>
</gene>
<feature type="domain" description="Cytochrome c" evidence="8">
    <location>
        <begin position="71"/>
        <end position="175"/>
    </location>
</feature>
<dbReference type="EMBL" id="JBHRSP010000026">
    <property type="protein sequence ID" value="MFC3074786.1"/>
    <property type="molecule type" value="Genomic_DNA"/>
</dbReference>
<feature type="compositionally biased region" description="Low complexity" evidence="7">
    <location>
        <begin position="183"/>
        <end position="204"/>
    </location>
</feature>
<keyword evidence="3 6" id="KW-0479">Metal-binding</keyword>
<evidence type="ECO:0000313" key="9">
    <source>
        <dbReference type="EMBL" id="MFC3074786.1"/>
    </source>
</evidence>
<evidence type="ECO:0000256" key="6">
    <source>
        <dbReference type="PROSITE-ProRule" id="PRU00433"/>
    </source>
</evidence>
<protein>
    <submittedName>
        <fullName evidence="9">C-type cytochrome</fullName>
    </submittedName>
</protein>
<organism evidence="9 10">
    <name type="scientific">Shinella pollutisoli</name>
    <dbReference type="NCBI Taxonomy" id="2250594"/>
    <lineage>
        <taxon>Bacteria</taxon>
        <taxon>Pseudomonadati</taxon>
        <taxon>Pseudomonadota</taxon>
        <taxon>Alphaproteobacteria</taxon>
        <taxon>Hyphomicrobiales</taxon>
        <taxon>Rhizobiaceae</taxon>
        <taxon>Shinella</taxon>
    </lineage>
</organism>
<dbReference type="Pfam" id="PF00034">
    <property type="entry name" value="Cytochrom_C"/>
    <property type="match status" value="1"/>
</dbReference>
<dbReference type="Gene3D" id="1.10.760.10">
    <property type="entry name" value="Cytochrome c-like domain"/>
    <property type="match status" value="1"/>
</dbReference>
<keyword evidence="4" id="KW-0249">Electron transport</keyword>
<evidence type="ECO:0000256" key="4">
    <source>
        <dbReference type="ARBA" id="ARBA00022982"/>
    </source>
</evidence>
<keyword evidence="2 6" id="KW-0349">Heme</keyword>
<reference evidence="10" key="1">
    <citation type="journal article" date="2019" name="Int. J. Syst. Evol. Microbiol.">
        <title>The Global Catalogue of Microorganisms (GCM) 10K type strain sequencing project: providing services to taxonomists for standard genome sequencing and annotation.</title>
        <authorList>
            <consortium name="The Broad Institute Genomics Platform"/>
            <consortium name="The Broad Institute Genome Sequencing Center for Infectious Disease"/>
            <person name="Wu L."/>
            <person name="Ma J."/>
        </authorList>
    </citation>
    <scope>NUCLEOTIDE SEQUENCE [LARGE SCALE GENOMIC DNA]</scope>
    <source>
        <strain evidence="10">KCTC 52677</strain>
    </source>
</reference>
<dbReference type="PROSITE" id="PS51007">
    <property type="entry name" value="CYTC"/>
    <property type="match status" value="1"/>
</dbReference>
<keyword evidence="10" id="KW-1185">Reference proteome</keyword>
<comment type="caution">
    <text evidence="9">The sequence shown here is derived from an EMBL/GenBank/DDBJ whole genome shotgun (WGS) entry which is preliminary data.</text>
</comment>
<dbReference type="PANTHER" id="PTHR11961">
    <property type="entry name" value="CYTOCHROME C"/>
    <property type="match status" value="1"/>
</dbReference>
<keyword evidence="5 6" id="KW-0408">Iron</keyword>
<dbReference type="RefSeq" id="WP_257315213.1">
    <property type="nucleotide sequence ID" value="NZ_JANFDG010000010.1"/>
</dbReference>
<evidence type="ECO:0000256" key="7">
    <source>
        <dbReference type="SAM" id="MobiDB-lite"/>
    </source>
</evidence>
<dbReference type="InterPro" id="IPR009056">
    <property type="entry name" value="Cyt_c-like_dom"/>
</dbReference>
<accession>A0ABV7DIP8</accession>
<evidence type="ECO:0000256" key="1">
    <source>
        <dbReference type="ARBA" id="ARBA00022448"/>
    </source>
</evidence>
<feature type="region of interest" description="Disordered" evidence="7">
    <location>
        <begin position="176"/>
        <end position="204"/>
    </location>
</feature>
<evidence type="ECO:0000256" key="5">
    <source>
        <dbReference type="ARBA" id="ARBA00023004"/>
    </source>
</evidence>
<dbReference type="Proteomes" id="UP001595377">
    <property type="component" value="Unassembled WGS sequence"/>
</dbReference>
<evidence type="ECO:0000259" key="8">
    <source>
        <dbReference type="PROSITE" id="PS51007"/>
    </source>
</evidence>
<keyword evidence="1" id="KW-0813">Transport</keyword>
<evidence type="ECO:0000256" key="3">
    <source>
        <dbReference type="ARBA" id="ARBA00022723"/>
    </source>
</evidence>
<evidence type="ECO:0000313" key="10">
    <source>
        <dbReference type="Proteomes" id="UP001595377"/>
    </source>
</evidence>
<evidence type="ECO:0000256" key="2">
    <source>
        <dbReference type="ARBA" id="ARBA00022617"/>
    </source>
</evidence>
<name>A0ABV7DIP8_9HYPH</name>